<dbReference type="GO" id="GO:0008017">
    <property type="term" value="F:microtubule binding"/>
    <property type="evidence" value="ECO:0007669"/>
    <property type="project" value="InterPro"/>
</dbReference>
<dbReference type="Proteomes" id="UP000504632">
    <property type="component" value="Chromosome 2"/>
</dbReference>
<dbReference type="GO" id="GO:0000775">
    <property type="term" value="C:chromosome, centromeric region"/>
    <property type="evidence" value="ECO:0007669"/>
    <property type="project" value="InterPro"/>
</dbReference>
<reference evidence="5" key="1">
    <citation type="submission" date="2025-08" db="UniProtKB">
        <authorList>
            <consortium name="RefSeq"/>
        </authorList>
    </citation>
    <scope>IDENTIFICATION</scope>
</reference>
<keyword evidence="1" id="KW-0175">Coiled coil</keyword>
<dbReference type="Pfam" id="PF10490">
    <property type="entry name" value="CENP-F_C_Rb_bdg"/>
    <property type="match status" value="1"/>
</dbReference>
<feature type="coiled-coil region" evidence="1">
    <location>
        <begin position="260"/>
        <end position="294"/>
    </location>
</feature>
<evidence type="ECO:0000256" key="2">
    <source>
        <dbReference type="SAM" id="MobiDB-lite"/>
    </source>
</evidence>
<dbReference type="GeneID" id="115805260"/>
<name>A0A6J2URF7_CHACN</name>
<gene>
    <name evidence="5" type="primary">LOC115805260</name>
</gene>
<feature type="compositionally biased region" description="Polar residues" evidence="2">
    <location>
        <begin position="461"/>
        <end position="476"/>
    </location>
</feature>
<feature type="compositionally biased region" description="Basic and acidic residues" evidence="2">
    <location>
        <begin position="589"/>
        <end position="599"/>
    </location>
</feature>
<feature type="compositionally biased region" description="Basic and acidic residues" evidence="2">
    <location>
        <begin position="426"/>
        <end position="445"/>
    </location>
</feature>
<feature type="domain" description="Kinetochore protein Cenp-F/LEK1 Rb protein-binding" evidence="3">
    <location>
        <begin position="679"/>
        <end position="712"/>
    </location>
</feature>
<accession>A0A6J2URF7</accession>
<feature type="compositionally biased region" description="Basic and acidic residues" evidence="2">
    <location>
        <begin position="569"/>
        <end position="578"/>
    </location>
</feature>
<dbReference type="InParanoid" id="A0A6J2URF7"/>
<dbReference type="AlphaFoldDB" id="A0A6J2URF7"/>
<dbReference type="GO" id="GO:0051310">
    <property type="term" value="P:metaphase chromosome alignment"/>
    <property type="evidence" value="ECO:0007669"/>
    <property type="project" value="TreeGrafter"/>
</dbReference>
<dbReference type="OrthoDB" id="10255522at2759"/>
<dbReference type="InterPro" id="IPR018302">
    <property type="entry name" value="CenpF/LEK1_Rb-prot-bd"/>
</dbReference>
<feature type="compositionally biased region" description="Polar residues" evidence="2">
    <location>
        <begin position="86"/>
        <end position="105"/>
    </location>
</feature>
<evidence type="ECO:0000256" key="1">
    <source>
        <dbReference type="SAM" id="Coils"/>
    </source>
</evidence>
<feature type="compositionally biased region" description="Basic and acidic residues" evidence="2">
    <location>
        <begin position="509"/>
        <end position="526"/>
    </location>
</feature>
<protein>
    <submittedName>
        <fullName evidence="5">Centromere protein F-like</fullName>
    </submittedName>
</protein>
<feature type="compositionally biased region" description="Polar residues" evidence="2">
    <location>
        <begin position="1"/>
        <end position="25"/>
    </location>
</feature>
<evidence type="ECO:0000313" key="5">
    <source>
        <dbReference type="RefSeq" id="XP_030621656.1"/>
    </source>
</evidence>
<evidence type="ECO:0000259" key="3">
    <source>
        <dbReference type="Pfam" id="PF10490"/>
    </source>
</evidence>
<keyword evidence="4" id="KW-1185">Reference proteome</keyword>
<dbReference type="RefSeq" id="XP_030621656.1">
    <property type="nucleotide sequence ID" value="XM_030765796.1"/>
</dbReference>
<feature type="compositionally biased region" description="Acidic residues" evidence="2">
    <location>
        <begin position="622"/>
        <end position="633"/>
    </location>
</feature>
<feature type="compositionally biased region" description="Basic and acidic residues" evidence="2">
    <location>
        <begin position="220"/>
        <end position="235"/>
    </location>
</feature>
<evidence type="ECO:0000313" key="4">
    <source>
        <dbReference type="Proteomes" id="UP000504632"/>
    </source>
</evidence>
<feature type="compositionally biased region" description="Basic and acidic residues" evidence="2">
    <location>
        <begin position="242"/>
        <end position="252"/>
    </location>
</feature>
<feature type="region of interest" description="Disordered" evidence="2">
    <location>
        <begin position="188"/>
        <end position="256"/>
    </location>
</feature>
<feature type="region of interest" description="Disordered" evidence="2">
    <location>
        <begin position="1"/>
        <end position="66"/>
    </location>
</feature>
<dbReference type="GO" id="GO:0010389">
    <property type="term" value="P:regulation of G2/M transition of mitotic cell cycle"/>
    <property type="evidence" value="ECO:0007669"/>
    <property type="project" value="TreeGrafter"/>
</dbReference>
<organism evidence="4 5">
    <name type="scientific">Chanos chanos</name>
    <name type="common">Milkfish</name>
    <name type="synonym">Mugil chanos</name>
    <dbReference type="NCBI Taxonomy" id="29144"/>
    <lineage>
        <taxon>Eukaryota</taxon>
        <taxon>Metazoa</taxon>
        <taxon>Chordata</taxon>
        <taxon>Craniata</taxon>
        <taxon>Vertebrata</taxon>
        <taxon>Euteleostomi</taxon>
        <taxon>Actinopterygii</taxon>
        <taxon>Neopterygii</taxon>
        <taxon>Teleostei</taxon>
        <taxon>Ostariophysi</taxon>
        <taxon>Gonorynchiformes</taxon>
        <taxon>Chanidae</taxon>
        <taxon>Chanos</taxon>
    </lineage>
</organism>
<dbReference type="GO" id="GO:0000278">
    <property type="term" value="P:mitotic cell cycle"/>
    <property type="evidence" value="ECO:0007669"/>
    <property type="project" value="TreeGrafter"/>
</dbReference>
<dbReference type="GO" id="GO:0000922">
    <property type="term" value="C:spindle pole"/>
    <property type="evidence" value="ECO:0007669"/>
    <property type="project" value="TreeGrafter"/>
</dbReference>
<feature type="compositionally biased region" description="Polar residues" evidence="2">
    <location>
        <begin position="35"/>
        <end position="59"/>
    </location>
</feature>
<proteinExistence type="predicted"/>
<feature type="region of interest" description="Disordered" evidence="2">
    <location>
        <begin position="399"/>
        <end position="642"/>
    </location>
</feature>
<feature type="region of interest" description="Disordered" evidence="2">
    <location>
        <begin position="86"/>
        <end position="109"/>
    </location>
</feature>
<sequence>MQTARTVTDGLQHTDQLMLSSTSSKGQDEHKNTNDDTVQNSDPDSCVSNEHKSVTSSEALGTRDALPVENTTAKDLVRSCVTIQQSTGKVTDNTAEQISGTSSDANTDKHVEQPDVKEFQHVPPENLISPDAIALKRVTEELLEAQNELIVLRTENEKLTLKLNEMCEEELQSVRQENELLKSKLKAMETESHPVQEPVPTENSVSSHLTPEYEDPSSIKPDDNRDGATLGREELQTAPESDPDKSTPEVQHESFSSAQIHCLQEQVQSMQAQIQSLAEENKRQVEELEFWRQTDLSPGETVDHHGDSGTIVLVREDQLLLSCSSNRILAQNRDTRTMVIHQSGPTEPNHLSSTQPVPDDQQKLCGACGHSNKSSGSTQEVVAQDSCKTTKVNISPKIDTMTVNNNNDAQPGVLDTDVAGGNSENSFRDSQLKTKSTEQADKDELQTALVIPEPETKANADSRQNNQQDTSQNVSGATERKAKVIDANQNNVLSETDDPQKSDLSGQEPEWKGTADLAQDRDDGEKTTPLQNDTAKVNKGESFVPAEGDRNWAPVQSAEVLESPGGRCLEGKDLREMRSLGTQTEEWEGENRGSSHIPREGQTLLHVSTQTEAEDPEKPRQEEEEEDGEEEAADSPPLSPALVTDAEKLLFSGSFPIPADPVHLAERIRRSRTRMSAAYDDTEYEPYGLPEVVMKGFADIPSGPACPYVLRRGLLGTEAVPLPLREQKEEEEEKEQDP</sequence>
<dbReference type="PANTHER" id="PTHR18874:SF10">
    <property type="entry name" value="CENTROMERE PROTEIN F"/>
    <property type="match status" value="1"/>
</dbReference>
<dbReference type="GO" id="GO:0005634">
    <property type="term" value="C:nucleus"/>
    <property type="evidence" value="ECO:0007669"/>
    <property type="project" value="TreeGrafter"/>
</dbReference>
<dbReference type="GO" id="GO:0070840">
    <property type="term" value="F:dynein complex binding"/>
    <property type="evidence" value="ECO:0007669"/>
    <property type="project" value="TreeGrafter"/>
</dbReference>
<dbReference type="InterPro" id="IPR043513">
    <property type="entry name" value="Cenp-F"/>
</dbReference>
<dbReference type="PANTHER" id="PTHR18874">
    <property type="entry name" value="CMF/LEK/CENP CELL DIVISION-RELATED"/>
    <property type="match status" value="1"/>
</dbReference>